<name>A0ACB8Q5G6_9AGAM</name>
<proteinExistence type="predicted"/>
<evidence type="ECO:0000313" key="1">
    <source>
        <dbReference type="EMBL" id="KAI0026960.1"/>
    </source>
</evidence>
<comment type="caution">
    <text evidence="1">The sequence shown here is derived from an EMBL/GenBank/DDBJ whole genome shotgun (WGS) entry which is preliminary data.</text>
</comment>
<accession>A0ACB8Q5G6</accession>
<dbReference type="EMBL" id="MU274077">
    <property type="protein sequence ID" value="KAI0026960.1"/>
    <property type="molecule type" value="Genomic_DNA"/>
</dbReference>
<organism evidence="1 2">
    <name type="scientific">Vararia minispora EC-137</name>
    <dbReference type="NCBI Taxonomy" id="1314806"/>
    <lineage>
        <taxon>Eukaryota</taxon>
        <taxon>Fungi</taxon>
        <taxon>Dikarya</taxon>
        <taxon>Basidiomycota</taxon>
        <taxon>Agaricomycotina</taxon>
        <taxon>Agaricomycetes</taxon>
        <taxon>Russulales</taxon>
        <taxon>Lachnocladiaceae</taxon>
        <taxon>Vararia</taxon>
    </lineage>
</organism>
<reference evidence="1" key="1">
    <citation type="submission" date="2021-02" db="EMBL/GenBank/DDBJ databases">
        <authorList>
            <consortium name="DOE Joint Genome Institute"/>
            <person name="Ahrendt S."/>
            <person name="Looney B.P."/>
            <person name="Miyauchi S."/>
            <person name="Morin E."/>
            <person name="Drula E."/>
            <person name="Courty P.E."/>
            <person name="Chicoki N."/>
            <person name="Fauchery L."/>
            <person name="Kohler A."/>
            <person name="Kuo A."/>
            <person name="Labutti K."/>
            <person name="Pangilinan J."/>
            <person name="Lipzen A."/>
            <person name="Riley R."/>
            <person name="Andreopoulos W."/>
            <person name="He G."/>
            <person name="Johnson J."/>
            <person name="Barry K.W."/>
            <person name="Grigoriev I.V."/>
            <person name="Nagy L."/>
            <person name="Hibbett D."/>
            <person name="Henrissat B."/>
            <person name="Matheny P.B."/>
            <person name="Labbe J."/>
            <person name="Martin F."/>
        </authorList>
    </citation>
    <scope>NUCLEOTIDE SEQUENCE</scope>
    <source>
        <strain evidence="1">EC-137</strain>
    </source>
</reference>
<reference evidence="1" key="2">
    <citation type="journal article" date="2022" name="New Phytol.">
        <title>Evolutionary transition to the ectomycorrhizal habit in the genomes of a hyperdiverse lineage of mushroom-forming fungi.</title>
        <authorList>
            <person name="Looney B."/>
            <person name="Miyauchi S."/>
            <person name="Morin E."/>
            <person name="Drula E."/>
            <person name="Courty P.E."/>
            <person name="Kohler A."/>
            <person name="Kuo A."/>
            <person name="LaButti K."/>
            <person name="Pangilinan J."/>
            <person name="Lipzen A."/>
            <person name="Riley R."/>
            <person name="Andreopoulos W."/>
            <person name="He G."/>
            <person name="Johnson J."/>
            <person name="Nolan M."/>
            <person name="Tritt A."/>
            <person name="Barry K.W."/>
            <person name="Grigoriev I.V."/>
            <person name="Nagy L.G."/>
            <person name="Hibbett D."/>
            <person name="Henrissat B."/>
            <person name="Matheny P.B."/>
            <person name="Labbe J."/>
            <person name="Martin F.M."/>
        </authorList>
    </citation>
    <scope>NUCLEOTIDE SEQUENCE</scope>
    <source>
        <strain evidence="1">EC-137</strain>
    </source>
</reference>
<gene>
    <name evidence="1" type="ORF">K488DRAFT_74933</name>
</gene>
<evidence type="ECO:0000313" key="2">
    <source>
        <dbReference type="Proteomes" id="UP000814128"/>
    </source>
</evidence>
<protein>
    <submittedName>
        <fullName evidence="1">Uncharacterized protein</fullName>
    </submittedName>
</protein>
<dbReference type="Proteomes" id="UP000814128">
    <property type="component" value="Unassembled WGS sequence"/>
</dbReference>
<sequence length="254" mass="27654">MLSREDENVLNCTLSKEQAKHPLRRDVPPALNPNTLQQTLEQGFRVLLENVAGTHHCPRRLVAGRAERRRGSVGKAGGNSGRLNTGVETRDGTKIAPEDVVSLSRLLCVNRAQRCYRRPIATQEILDGYLPVLDSAGQGGLIGIYAGALDDNLFTRILLITLCIPGPSPPHKDEDEVTPVTVTLAEVFSWILMDEKCIPAWPHSVAKPDTQLGTEYMFFGDGAKGKSVATGPPVSLVPTGANWPPRMSDWDELG</sequence>
<keyword evidence="2" id="KW-1185">Reference proteome</keyword>